<reference evidence="5" key="1">
    <citation type="submission" date="2014-09" db="EMBL/GenBank/DDBJ databases">
        <title>Vibrio variabilis JCM 19239. (C206) whole genome shotgun sequence.</title>
        <authorList>
            <person name="Sawabe T."/>
            <person name="Meirelles P."/>
            <person name="Nakanishi M."/>
            <person name="Sayaka M."/>
            <person name="Hattori M."/>
            <person name="Ohkuma M."/>
        </authorList>
    </citation>
    <scope>NUCLEOTIDE SEQUENCE [LARGE SCALE GENOMIC DNA]</scope>
    <source>
        <strain evidence="5">JCM 19239</strain>
    </source>
</reference>
<keyword evidence="5" id="KW-1185">Reference proteome</keyword>
<protein>
    <submittedName>
        <fullName evidence="4">Outer membrane protein assembly factor YaeT</fullName>
    </submittedName>
</protein>
<dbReference type="EMBL" id="BBMS01000149">
    <property type="protein sequence ID" value="GAL31316.1"/>
    <property type="molecule type" value="Genomic_DNA"/>
</dbReference>
<proteinExistence type="predicted"/>
<dbReference type="SUPFAM" id="SSF56925">
    <property type="entry name" value="OMPA-like"/>
    <property type="match status" value="1"/>
</dbReference>
<organism evidence="4 5">
    <name type="scientific">Vibrio variabilis</name>
    <dbReference type="NCBI Taxonomy" id="990271"/>
    <lineage>
        <taxon>Bacteria</taxon>
        <taxon>Pseudomonadati</taxon>
        <taxon>Pseudomonadota</taxon>
        <taxon>Gammaproteobacteria</taxon>
        <taxon>Vibrionales</taxon>
        <taxon>Vibrionaceae</taxon>
        <taxon>Vibrio</taxon>
    </lineage>
</organism>
<sequence>MKKTVAIAISALMATSAWANSVEPGFYVGGGFGLTESKLENQDMSAFPTLDGSRSLRVYGGYQFNRIVSLEGGYTNYGDLSHAMLQGANAKVTPSAFSVAANLGYSFDNGLRPFATLGLSHVNVDLKANGQSESDSASGFRYGLGLEYAPQMIDGLAVRVAYEADAFKVDMGGSSTDTFSVGSLYLGASYKF</sequence>
<dbReference type="Gene3D" id="2.40.160.20">
    <property type="match status" value="1"/>
</dbReference>
<dbReference type="InterPro" id="IPR011250">
    <property type="entry name" value="OMP/PagP_B-barrel"/>
</dbReference>
<feature type="domain" description="Outer membrane protein beta-barrel" evidence="3">
    <location>
        <begin position="7"/>
        <end position="192"/>
    </location>
</feature>
<accession>A0ABQ0JRD1</accession>
<evidence type="ECO:0000259" key="3">
    <source>
        <dbReference type="Pfam" id="PF13505"/>
    </source>
</evidence>
<comment type="caution">
    <text evidence="4">The sequence shown here is derived from an EMBL/GenBank/DDBJ whole genome shotgun (WGS) entry which is preliminary data.</text>
</comment>
<evidence type="ECO:0000256" key="2">
    <source>
        <dbReference type="SAM" id="SignalP"/>
    </source>
</evidence>
<keyword evidence="1 2" id="KW-0732">Signal</keyword>
<dbReference type="Proteomes" id="UP000029223">
    <property type="component" value="Unassembled WGS sequence"/>
</dbReference>
<name>A0ABQ0JRD1_9VIBR</name>
<evidence type="ECO:0000313" key="5">
    <source>
        <dbReference type="Proteomes" id="UP000029223"/>
    </source>
</evidence>
<feature type="signal peptide" evidence="2">
    <location>
        <begin position="1"/>
        <end position="19"/>
    </location>
</feature>
<evidence type="ECO:0000313" key="4">
    <source>
        <dbReference type="EMBL" id="GAL31316.1"/>
    </source>
</evidence>
<reference evidence="5" key="2">
    <citation type="submission" date="2014-09" db="EMBL/GenBank/DDBJ databases">
        <authorList>
            <consortium name="NBRP consortium"/>
            <person name="Sawabe T."/>
            <person name="Meirelles P."/>
            <person name="Nakanishi M."/>
            <person name="Sayaka M."/>
            <person name="Hattori M."/>
            <person name="Ohkuma M."/>
        </authorList>
    </citation>
    <scope>NUCLEOTIDE SEQUENCE [LARGE SCALE GENOMIC DNA]</scope>
    <source>
        <strain evidence="5">JCM 19239</strain>
    </source>
</reference>
<feature type="chain" id="PRO_5047202463" evidence="2">
    <location>
        <begin position="20"/>
        <end position="192"/>
    </location>
</feature>
<evidence type="ECO:0000256" key="1">
    <source>
        <dbReference type="ARBA" id="ARBA00022729"/>
    </source>
</evidence>
<gene>
    <name evidence="4" type="ORF">JCM19239_6535</name>
</gene>
<dbReference type="InterPro" id="IPR027385">
    <property type="entry name" value="Beta-barrel_OMP"/>
</dbReference>
<dbReference type="Pfam" id="PF13505">
    <property type="entry name" value="OMP_b-brl"/>
    <property type="match status" value="1"/>
</dbReference>